<dbReference type="GO" id="GO:0004853">
    <property type="term" value="F:uroporphyrinogen decarboxylase activity"/>
    <property type="evidence" value="ECO:0007669"/>
    <property type="project" value="InterPro"/>
</dbReference>
<dbReference type="Pfam" id="PF01208">
    <property type="entry name" value="URO-D"/>
    <property type="match status" value="1"/>
</dbReference>
<dbReference type="Gene3D" id="3.20.20.210">
    <property type="match status" value="1"/>
</dbReference>
<protein>
    <submittedName>
        <fullName evidence="2">Uroporphyrinogen decarboxylase (URO-D)</fullName>
    </submittedName>
</protein>
<gene>
    <name evidence="2" type="ORF">SAMN02745823_02066</name>
</gene>
<sequence>MLEDQLEYEDEIAAVCDMFADQQIQALQYFQYAPLPVKRVFFPLHKGMDGFISPKQYEKLYWKPLKKVMLALIDMGVTPFIYTEGRYETRLEQLADVPKGKVLYHFETVDMKEAKRILGNVACISGNLPIALMEFGKKAQVVAYCKYLIDTCAPGGGYIFDFSGSLENTKQENLDAMFDTLDTYK</sequence>
<organism evidence="2 3">
    <name type="scientific">Sporobacter termitidis DSM 10068</name>
    <dbReference type="NCBI Taxonomy" id="1123282"/>
    <lineage>
        <taxon>Bacteria</taxon>
        <taxon>Bacillati</taxon>
        <taxon>Bacillota</taxon>
        <taxon>Clostridia</taxon>
        <taxon>Eubacteriales</taxon>
        <taxon>Oscillospiraceae</taxon>
        <taxon>Sporobacter</taxon>
    </lineage>
</organism>
<evidence type="ECO:0000313" key="2">
    <source>
        <dbReference type="EMBL" id="SHI03693.1"/>
    </source>
</evidence>
<dbReference type="GO" id="GO:0006779">
    <property type="term" value="P:porphyrin-containing compound biosynthetic process"/>
    <property type="evidence" value="ECO:0007669"/>
    <property type="project" value="InterPro"/>
</dbReference>
<proteinExistence type="predicted"/>
<dbReference type="InterPro" id="IPR000257">
    <property type="entry name" value="Uroporphyrinogen_deCOase"/>
</dbReference>
<dbReference type="InterPro" id="IPR038071">
    <property type="entry name" value="UROD/MetE-like_sf"/>
</dbReference>
<name>A0A1M5XWS9_9FIRM</name>
<accession>A0A1M5XWS9</accession>
<dbReference type="EMBL" id="FQXV01000006">
    <property type="protein sequence ID" value="SHI03693.1"/>
    <property type="molecule type" value="Genomic_DNA"/>
</dbReference>
<dbReference type="Proteomes" id="UP000183995">
    <property type="component" value="Unassembled WGS sequence"/>
</dbReference>
<evidence type="ECO:0000313" key="3">
    <source>
        <dbReference type="Proteomes" id="UP000183995"/>
    </source>
</evidence>
<dbReference type="SUPFAM" id="SSF51726">
    <property type="entry name" value="UROD/MetE-like"/>
    <property type="match status" value="1"/>
</dbReference>
<evidence type="ECO:0000259" key="1">
    <source>
        <dbReference type="Pfam" id="PF01208"/>
    </source>
</evidence>
<dbReference type="AlphaFoldDB" id="A0A1M5XWS9"/>
<feature type="domain" description="Uroporphyrinogen decarboxylase (URO-D)" evidence="1">
    <location>
        <begin position="6"/>
        <end position="183"/>
    </location>
</feature>
<reference evidence="2 3" key="1">
    <citation type="submission" date="2016-11" db="EMBL/GenBank/DDBJ databases">
        <authorList>
            <person name="Jaros S."/>
            <person name="Januszkiewicz K."/>
            <person name="Wedrychowicz H."/>
        </authorList>
    </citation>
    <scope>NUCLEOTIDE SEQUENCE [LARGE SCALE GENOMIC DNA]</scope>
    <source>
        <strain evidence="2 3">DSM 10068</strain>
    </source>
</reference>
<dbReference type="STRING" id="1123282.SAMN02745823_02066"/>
<keyword evidence="3" id="KW-1185">Reference proteome</keyword>